<dbReference type="GO" id="GO:0006865">
    <property type="term" value="P:amino acid transport"/>
    <property type="evidence" value="ECO:0007669"/>
    <property type="project" value="InterPro"/>
</dbReference>
<sequence length="522" mass="57143">MNEVDLRADEGLQKLGYEQQMKRSRNVWHILFMTLAIMAVPFGLSTPIATSLVAGGPAVIFWGFILVSVLTLTTALSLAEIIAKYPTSAGAYYWCFQLASPRYRLLLSWINGWLTLVGDWTVSLSVCFGTAQLLVAGIGIFHPDWVATAWQTYLIFMGITLVATAIGIFFNRALPALDVLFAIWLVLVMLDSLIPRDLGGHQAGHSLLAYYRLVRIANVVMRVYERLMFNSRSAYTYSAICMISSMAEEVHNPTVDLPRAMAWQVPIGMLSGIFFLLPILFTLPDIETLLEVPGGQPLGVMYTLIMGTRGGGFGMWFIIFGVGIFCAISISCAASRATWAFARDKALPFHRAFSHVHSSGTPLNAYLLSTTIQLLLGLIYLGSSTAFNAFVGVAVICLGASNGMTILISLMNGRKDMVDSPFPLGKWGVPLNTIAVLWVMFEIVLFCMPAVVPVTRVTMNYASVVFVGFGVISAGWYLISGRYHYAGPPQPFFDEPGPVKEGVNSLSDDSGLEEKTKNQKSS</sequence>
<evidence type="ECO:0000256" key="2">
    <source>
        <dbReference type="ARBA" id="ARBA00022448"/>
    </source>
</evidence>
<evidence type="ECO:0000256" key="1">
    <source>
        <dbReference type="ARBA" id="ARBA00004141"/>
    </source>
</evidence>
<feature type="transmembrane region" description="Helical" evidence="7">
    <location>
        <begin position="458"/>
        <end position="479"/>
    </location>
</feature>
<feature type="transmembrane region" description="Helical" evidence="7">
    <location>
        <begin position="431"/>
        <end position="452"/>
    </location>
</feature>
<feature type="transmembrane region" description="Helical" evidence="7">
    <location>
        <begin position="59"/>
        <end position="79"/>
    </location>
</feature>
<dbReference type="PROSITE" id="PS00218">
    <property type="entry name" value="AMINO_ACID_PERMEASE_1"/>
    <property type="match status" value="1"/>
</dbReference>
<feature type="transmembrane region" description="Helical" evidence="7">
    <location>
        <begin position="261"/>
        <end position="281"/>
    </location>
</feature>
<comment type="caution">
    <text evidence="8">The sequence shown here is derived from an EMBL/GenBank/DDBJ whole genome shotgun (WGS) entry which is preliminary data.</text>
</comment>
<feature type="transmembrane region" description="Helical" evidence="7">
    <location>
        <begin position="30"/>
        <end position="53"/>
    </location>
</feature>
<feature type="compositionally biased region" description="Basic and acidic residues" evidence="6">
    <location>
        <begin position="512"/>
        <end position="522"/>
    </location>
</feature>
<protein>
    <recommendedName>
        <fullName evidence="10">Amino acid transporter</fullName>
    </recommendedName>
</protein>
<proteinExistence type="predicted"/>
<keyword evidence="5 7" id="KW-0472">Membrane</keyword>
<evidence type="ECO:0008006" key="10">
    <source>
        <dbReference type="Google" id="ProtNLM"/>
    </source>
</evidence>
<dbReference type="Proteomes" id="UP000054988">
    <property type="component" value="Unassembled WGS sequence"/>
</dbReference>
<evidence type="ECO:0000256" key="3">
    <source>
        <dbReference type="ARBA" id="ARBA00022692"/>
    </source>
</evidence>
<gene>
    <name evidence="8" type="ORF">WG66_1251</name>
</gene>
<evidence type="ECO:0000313" key="9">
    <source>
        <dbReference type="Proteomes" id="UP000054988"/>
    </source>
</evidence>
<dbReference type="PANTHER" id="PTHR45649">
    <property type="entry name" value="AMINO-ACID PERMEASE BAT1"/>
    <property type="match status" value="1"/>
</dbReference>
<dbReference type="InterPro" id="IPR002293">
    <property type="entry name" value="AA/rel_permease1"/>
</dbReference>
<dbReference type="GO" id="GO:0016020">
    <property type="term" value="C:membrane"/>
    <property type="evidence" value="ECO:0007669"/>
    <property type="project" value="UniProtKB-SubCell"/>
</dbReference>
<dbReference type="EMBL" id="LATX01000465">
    <property type="protein sequence ID" value="KTB46173.1"/>
    <property type="molecule type" value="Genomic_DNA"/>
</dbReference>
<dbReference type="InterPro" id="IPR004840">
    <property type="entry name" value="Amino_acid_permease_CS"/>
</dbReference>
<feature type="transmembrane region" description="Helical" evidence="7">
    <location>
        <begin position="389"/>
        <end position="410"/>
    </location>
</feature>
<feature type="transmembrane region" description="Helical" evidence="7">
    <location>
        <begin position="176"/>
        <end position="194"/>
    </location>
</feature>
<evidence type="ECO:0000256" key="4">
    <source>
        <dbReference type="ARBA" id="ARBA00022989"/>
    </source>
</evidence>
<feature type="region of interest" description="Disordered" evidence="6">
    <location>
        <begin position="494"/>
        <end position="522"/>
    </location>
</feature>
<feature type="transmembrane region" description="Helical" evidence="7">
    <location>
        <begin position="122"/>
        <end position="141"/>
    </location>
</feature>
<evidence type="ECO:0000313" key="8">
    <source>
        <dbReference type="EMBL" id="KTB46173.1"/>
    </source>
</evidence>
<dbReference type="PANTHER" id="PTHR45649:SF28">
    <property type="entry name" value="TRANSPORTER, PUTATIVE (EUROFUNG)-RELATED"/>
    <property type="match status" value="1"/>
</dbReference>
<organism evidence="8 9">
    <name type="scientific">Moniliophthora roreri</name>
    <name type="common">Frosty pod rot fungus</name>
    <name type="synonym">Monilia roreri</name>
    <dbReference type="NCBI Taxonomy" id="221103"/>
    <lineage>
        <taxon>Eukaryota</taxon>
        <taxon>Fungi</taxon>
        <taxon>Dikarya</taxon>
        <taxon>Basidiomycota</taxon>
        <taxon>Agaricomycotina</taxon>
        <taxon>Agaricomycetes</taxon>
        <taxon>Agaricomycetidae</taxon>
        <taxon>Agaricales</taxon>
        <taxon>Marasmiineae</taxon>
        <taxon>Marasmiaceae</taxon>
        <taxon>Moniliophthora</taxon>
    </lineage>
</organism>
<keyword evidence="4 7" id="KW-1133">Transmembrane helix</keyword>
<keyword evidence="3 7" id="KW-0812">Transmembrane</keyword>
<evidence type="ECO:0000256" key="6">
    <source>
        <dbReference type="SAM" id="MobiDB-lite"/>
    </source>
</evidence>
<feature type="transmembrane region" description="Helical" evidence="7">
    <location>
        <begin position="363"/>
        <end position="383"/>
    </location>
</feature>
<feature type="transmembrane region" description="Helical" evidence="7">
    <location>
        <begin position="153"/>
        <end position="170"/>
    </location>
</feature>
<dbReference type="eggNOG" id="KOG1289">
    <property type="taxonomic scope" value="Eukaryota"/>
</dbReference>
<comment type="subcellular location">
    <subcellularLocation>
        <location evidence="1">Membrane</location>
        <topology evidence="1">Multi-pass membrane protein</topology>
    </subcellularLocation>
</comment>
<dbReference type="Pfam" id="PF13520">
    <property type="entry name" value="AA_permease_2"/>
    <property type="match status" value="1"/>
</dbReference>
<feature type="transmembrane region" description="Helical" evidence="7">
    <location>
        <begin position="313"/>
        <end position="342"/>
    </location>
</feature>
<dbReference type="PIRSF" id="PIRSF006060">
    <property type="entry name" value="AA_transporter"/>
    <property type="match status" value="1"/>
</dbReference>
<evidence type="ECO:0000256" key="5">
    <source>
        <dbReference type="ARBA" id="ARBA00023136"/>
    </source>
</evidence>
<dbReference type="AlphaFoldDB" id="A0A0W0GC89"/>
<name>A0A0W0GC89_MONRR</name>
<dbReference type="Gene3D" id="1.20.1740.10">
    <property type="entry name" value="Amino acid/polyamine transporter I"/>
    <property type="match status" value="1"/>
</dbReference>
<reference evidence="8 9" key="1">
    <citation type="submission" date="2015-12" db="EMBL/GenBank/DDBJ databases">
        <title>Draft genome sequence of Moniliophthora roreri, the causal agent of frosty pod rot of cacao.</title>
        <authorList>
            <person name="Aime M.C."/>
            <person name="Diaz-Valderrama J.R."/>
            <person name="Kijpornyongpan T."/>
            <person name="Phillips-Mora W."/>
        </authorList>
    </citation>
    <scope>NUCLEOTIDE SEQUENCE [LARGE SCALE GENOMIC DNA]</scope>
    <source>
        <strain evidence="8 9">MCA 2952</strain>
    </source>
</reference>
<dbReference type="GO" id="GO:0022857">
    <property type="term" value="F:transmembrane transporter activity"/>
    <property type="evidence" value="ECO:0007669"/>
    <property type="project" value="InterPro"/>
</dbReference>
<keyword evidence="2" id="KW-0813">Transport</keyword>
<evidence type="ECO:0000256" key="7">
    <source>
        <dbReference type="SAM" id="Phobius"/>
    </source>
</evidence>
<accession>A0A0W0GC89</accession>